<dbReference type="InterPro" id="IPR050882">
    <property type="entry name" value="Prepilin_peptidase/N-MTase"/>
</dbReference>
<proteinExistence type="predicted"/>
<dbReference type="GO" id="GO:0005886">
    <property type="term" value="C:plasma membrane"/>
    <property type="evidence" value="ECO:0007669"/>
    <property type="project" value="TreeGrafter"/>
</dbReference>
<feature type="transmembrane region" description="Helical" evidence="1">
    <location>
        <begin position="6"/>
        <end position="25"/>
    </location>
</feature>
<dbReference type="GeneID" id="82846528"/>
<feature type="transmembrane region" description="Helical" evidence="1">
    <location>
        <begin position="145"/>
        <end position="161"/>
    </location>
</feature>
<dbReference type="RefSeq" id="WP_008469939.1">
    <property type="nucleotide sequence ID" value="NZ_AYZP01000003.1"/>
</dbReference>
<evidence type="ECO:0000313" key="3">
    <source>
        <dbReference type="EMBL" id="CCI81253.1"/>
    </source>
</evidence>
<keyword evidence="1" id="KW-1133">Transmembrane helix</keyword>
<dbReference type="eggNOG" id="COG1989">
    <property type="taxonomic scope" value="Bacteria"/>
</dbReference>
<dbReference type="Proteomes" id="UP000009320">
    <property type="component" value="Unassembled WGS sequence"/>
</dbReference>
<gene>
    <name evidence="3" type="ORF">BN55_06740</name>
</gene>
<evidence type="ECO:0000256" key="1">
    <source>
        <dbReference type="SAM" id="Phobius"/>
    </source>
</evidence>
<dbReference type="AlphaFoldDB" id="I7IVD5"/>
<keyword evidence="4" id="KW-1185">Reference proteome</keyword>
<name>I7IVD5_9LACO</name>
<comment type="caution">
    <text evidence="3">The sequence shown here is derived from an EMBL/GenBank/DDBJ whole genome shotgun (WGS) entry which is preliminary data.</text>
</comment>
<dbReference type="GO" id="GO:0004190">
    <property type="term" value="F:aspartic-type endopeptidase activity"/>
    <property type="evidence" value="ECO:0007669"/>
    <property type="project" value="TreeGrafter"/>
</dbReference>
<dbReference type="GO" id="GO:0006465">
    <property type="term" value="P:signal peptide processing"/>
    <property type="evidence" value="ECO:0007669"/>
    <property type="project" value="TreeGrafter"/>
</dbReference>
<feature type="transmembrane region" description="Helical" evidence="1">
    <location>
        <begin position="173"/>
        <end position="197"/>
    </location>
</feature>
<reference evidence="3 4" key="1">
    <citation type="submission" date="2012-06" db="EMBL/GenBank/DDBJ databases">
        <title>Draft Genome Sequence of Lactobacillus hominis Strain CRBIP 24.179T, isolated from human intestine.</title>
        <authorList>
            <person name="Cousin S."/>
            <person name="Ma L."/>
            <person name="Bizet C."/>
            <person name="Loux V."/>
            <person name="Bouchier C."/>
            <person name="Clermont D."/>
            <person name="Creno S."/>
        </authorList>
    </citation>
    <scope>NUCLEOTIDE SEQUENCE [LARGE SCALE GENOMIC DNA]</scope>
    <source>
        <strain evidence="4">CRBIP 24.179T</strain>
    </source>
</reference>
<organism evidence="3 4">
    <name type="scientific">Lactobacillus hominis DSM 23910 = CRBIP 24.179</name>
    <dbReference type="NCBI Taxonomy" id="1423758"/>
    <lineage>
        <taxon>Bacteria</taxon>
        <taxon>Bacillati</taxon>
        <taxon>Bacillota</taxon>
        <taxon>Bacilli</taxon>
        <taxon>Lactobacillales</taxon>
        <taxon>Lactobacillaceae</taxon>
        <taxon>Lactobacillus</taxon>
    </lineage>
</organism>
<feature type="domain" description="Prepilin peptidase A24 N-terminal" evidence="2">
    <location>
        <begin position="10"/>
        <end position="87"/>
    </location>
</feature>
<keyword evidence="1" id="KW-0472">Membrane</keyword>
<feature type="transmembrane region" description="Helical" evidence="1">
    <location>
        <begin position="68"/>
        <end position="89"/>
    </location>
</feature>
<dbReference type="STRING" id="1423758.FC41_GL001313"/>
<keyword evidence="1" id="KW-0812">Transmembrane</keyword>
<protein>
    <submittedName>
        <fullName evidence="3">Type IV prepilin peptidase</fullName>
    </submittedName>
</protein>
<accession>I7IVD5</accession>
<evidence type="ECO:0000259" key="2">
    <source>
        <dbReference type="Pfam" id="PF06750"/>
    </source>
</evidence>
<dbReference type="EMBL" id="CAKE01000002">
    <property type="protein sequence ID" value="CCI81253.1"/>
    <property type="molecule type" value="Genomic_DNA"/>
</dbReference>
<dbReference type="Pfam" id="PF06750">
    <property type="entry name" value="A24_N_bact"/>
    <property type="match status" value="1"/>
</dbReference>
<sequence length="222" mass="25216">MYMQFFNFFIGACIGSHALVVVNRYETKDFLFGSSKCDSCQTPLTILDEIPIFSYLIKKGKCSFCNNLIPISCLYTEIISGLLFLSINIFSLSGFYSALFTYFILLIGIFDLKDQEFEINLLFIPTIIALFSPISAYHYFNIAELLSFGIFLATFLLMNLLNKLGGGDTLIFIILYLFLGYQTIYILLYACLSFMGYCIFTKQRQAAAFIPFIIIGLIFTNA</sequence>
<feature type="transmembrane region" description="Helical" evidence="1">
    <location>
        <begin position="95"/>
        <end position="112"/>
    </location>
</feature>
<feature type="transmembrane region" description="Helical" evidence="1">
    <location>
        <begin position="119"/>
        <end position="139"/>
    </location>
</feature>
<dbReference type="InterPro" id="IPR010627">
    <property type="entry name" value="Prepilin_pept_A24_N"/>
</dbReference>
<feature type="transmembrane region" description="Helical" evidence="1">
    <location>
        <begin position="203"/>
        <end position="220"/>
    </location>
</feature>
<evidence type="ECO:0000313" key="4">
    <source>
        <dbReference type="Proteomes" id="UP000009320"/>
    </source>
</evidence>
<dbReference type="PANTHER" id="PTHR30487">
    <property type="entry name" value="TYPE 4 PREPILIN-LIKE PROTEINS LEADER PEPTIDE-PROCESSING ENZYME"/>
    <property type="match status" value="1"/>
</dbReference>
<dbReference type="PANTHER" id="PTHR30487:SF0">
    <property type="entry name" value="PREPILIN LEADER PEPTIDASE_N-METHYLTRANSFERASE-RELATED"/>
    <property type="match status" value="1"/>
</dbReference>